<organism evidence="1 2">
    <name type="scientific">Erwinia phage pEa_SNUABM_17</name>
    <dbReference type="NCBI Taxonomy" id="2869545"/>
    <lineage>
        <taxon>Viruses</taxon>
        <taxon>Duplodnaviria</taxon>
        <taxon>Heunggongvirae</taxon>
        <taxon>Uroviricota</taxon>
        <taxon>Caudoviricetes</taxon>
        <taxon>Alexandravirus</taxon>
        <taxon>Alexandravirus SNUABM17</taxon>
    </lineage>
</organism>
<name>A0AAE8BZV6_9CAUD</name>
<gene>
    <name evidence="1" type="ORF">pEaSNUABM17_00079</name>
</gene>
<evidence type="ECO:0000313" key="2">
    <source>
        <dbReference type="Proteomes" id="UP000827911"/>
    </source>
</evidence>
<reference evidence="1 2" key="1">
    <citation type="submission" date="2021-06" db="EMBL/GenBank/DDBJ databases">
        <title>Complete genome sequence of Erwinia phage pEa_SNUABM_17.</title>
        <authorList>
            <person name="Kim S.G."/>
            <person name="Park S.C."/>
        </authorList>
    </citation>
    <scope>NUCLEOTIDE SEQUENCE [LARGE SCALE GENOMIC DNA]</scope>
</reference>
<dbReference type="EMBL" id="MZ443777">
    <property type="protein sequence ID" value="QZE57625.1"/>
    <property type="molecule type" value="Genomic_DNA"/>
</dbReference>
<proteinExistence type="predicted"/>
<accession>A0AAE8BZV6</accession>
<keyword evidence="2" id="KW-1185">Reference proteome</keyword>
<evidence type="ECO:0000313" key="1">
    <source>
        <dbReference type="EMBL" id="QZE57625.1"/>
    </source>
</evidence>
<dbReference type="Gene3D" id="2.60.120.260">
    <property type="entry name" value="Galactose-binding domain-like"/>
    <property type="match status" value="1"/>
</dbReference>
<protein>
    <submittedName>
        <fullName evidence="1">Uncharacterized protein</fullName>
    </submittedName>
</protein>
<dbReference type="Proteomes" id="UP000827911">
    <property type="component" value="Segment"/>
</dbReference>
<sequence length="352" mass="37896">MKILPIYQNALTVMYGAFMEGNLPAVVNYDLQTLLNNMVSGRAFLQSQAGGGQQNLIPNTTSYQTSPPPAWTTAQGYRGKRVLPKVTFAGYSAVYQDVAANITNFQYQLDMLFATILLHRCCSTTSATQSACAAPSSTSSVIPVKTANADGSWTIAEYDFGAEIVLNSLGALTLTTGTNNVLNSAVANALYLQVQNGSTWTDVVNVTTYLAINTSNVERYYQLPATVQGRRFRFVSKAAANPFASTGYGAFALQFYGDYAAGTSPRTLGKIQHAVMMPVIYGSSWGSISIGININPVSYSRIFAHYGLTVTDDLKQSANFDLLLNDATVVPGQEQAVGAFTVTYRPATLEVY</sequence>